<dbReference type="InterPro" id="IPR011009">
    <property type="entry name" value="Kinase-like_dom_sf"/>
</dbReference>
<dbReference type="InterPro" id="IPR043502">
    <property type="entry name" value="DNA/RNA_pol_sf"/>
</dbReference>
<evidence type="ECO:0000259" key="15">
    <source>
        <dbReference type="PROSITE" id="PS50878"/>
    </source>
</evidence>
<evidence type="ECO:0008006" key="18">
    <source>
        <dbReference type="Google" id="ProtNLM"/>
    </source>
</evidence>
<organism evidence="16 17">
    <name type="scientific">Rubroshorea leprosula</name>
    <dbReference type="NCBI Taxonomy" id="152421"/>
    <lineage>
        <taxon>Eukaryota</taxon>
        <taxon>Viridiplantae</taxon>
        <taxon>Streptophyta</taxon>
        <taxon>Embryophyta</taxon>
        <taxon>Tracheophyta</taxon>
        <taxon>Spermatophyta</taxon>
        <taxon>Magnoliopsida</taxon>
        <taxon>eudicotyledons</taxon>
        <taxon>Gunneridae</taxon>
        <taxon>Pentapetalae</taxon>
        <taxon>rosids</taxon>
        <taxon>malvids</taxon>
        <taxon>Malvales</taxon>
        <taxon>Dipterocarpaceae</taxon>
        <taxon>Rubroshorea</taxon>
    </lineage>
</organism>
<dbReference type="Gene3D" id="1.10.510.10">
    <property type="entry name" value="Transferase(Phosphotransferase) domain 1"/>
    <property type="match status" value="1"/>
</dbReference>
<sequence length="840" mass="94100">MKAFDSVCWDFVFQVFLALDFPIKFVDWIRACITTPMFSVVFNGHLAGYFPGKKGVRQGDPLSPYIFVICMEILSHLLNKAAIEGKIVYHPKCAKVQLTHLCFADDLIIFTDGASSFLSAINNVLTQFYQLSGLKVNYSKYEIFCCGISSEEIKKLTAAYGFKAGVLPISSTEFARGAKVNWLSLCHPKQEGGLGLRSLTHWNVACIMRFIWMLFTKARSIWVAWVHEYLLKGCSFWSIRVPSDASWGWRKLLNLRQQARKLIKHIPDSGFSSQAKLEVVVNGNFWKWPPARSPQLLDIQIALCDKLYPKERDKDTVIWIPSASRTNTAGRTWHWIRSKQSKVPWHRLVWFSWQIPKHSFISWLAILDRFSSRTGITLIRSLSPAIPPPELLPRDRASRISKNKLEGSIPDNLSVELKGFNVSYNNLSGAIPDNLRQFPDLAFHPGNYFLRFSFSPSSPKDSSNRNLRAPGSHLKPASKIALVAGLVGGTAILSLLCIMIYFRAYWRQNDHSKVIRGKKSVEHGVASAPSKSKDYPSSSLSFRQELLPSSEKGSAYYRGNSSSVVTEPQGFGHPESIRKDETLASPMSILSSSNPSPSRSQFPSGSLGTLKVHSPEKLTGDLHLFDGSPAFTAEELSRAPTEVIGRSCHGTLYKATLDSGHVLAIKWLKEGIAKGKKEFAREVKKLGYIKHPNLVPLLGYYCGSRDHEKLVISNFINAECLTLYLQETEPRKLPPLSLDERLKIAMDVARCLNYLHNERAIPHGNLKSTNILLDTPDMTALLSDYSLHRVLTPAGTVEQVLNVGALGYRPSEWRAVSWTAEVDSKMKMDSISGHRSEIAS</sequence>
<evidence type="ECO:0000256" key="11">
    <source>
        <dbReference type="ARBA" id="ARBA00023170"/>
    </source>
</evidence>
<keyword evidence="10 13" id="KW-0472">Membrane</keyword>
<dbReference type="Proteomes" id="UP001054252">
    <property type="component" value="Unassembled WGS sequence"/>
</dbReference>
<protein>
    <recommendedName>
        <fullName evidence="18">Protein kinase domain-containing protein</fullName>
    </recommendedName>
</protein>
<feature type="domain" description="Protein kinase" evidence="14">
    <location>
        <begin position="638"/>
        <end position="840"/>
    </location>
</feature>
<keyword evidence="5" id="KW-0732">Signal</keyword>
<dbReference type="Gene3D" id="3.80.10.10">
    <property type="entry name" value="Ribonuclease Inhibitor"/>
    <property type="match status" value="1"/>
</dbReference>
<evidence type="ECO:0000256" key="8">
    <source>
        <dbReference type="ARBA" id="ARBA00022840"/>
    </source>
</evidence>
<dbReference type="GO" id="GO:0016020">
    <property type="term" value="C:membrane"/>
    <property type="evidence" value="ECO:0007669"/>
    <property type="project" value="UniProtKB-SubCell"/>
</dbReference>
<dbReference type="PANTHER" id="PTHR48003">
    <property type="entry name" value="OS07G0626500 PROTEIN"/>
    <property type="match status" value="1"/>
</dbReference>
<feature type="region of interest" description="Disordered" evidence="12">
    <location>
        <begin position="520"/>
        <end position="539"/>
    </location>
</feature>
<feature type="transmembrane region" description="Helical" evidence="13">
    <location>
        <begin position="480"/>
        <end position="502"/>
    </location>
</feature>
<accession>A0AAV5J4F9</accession>
<keyword evidence="17" id="KW-1185">Reference proteome</keyword>
<dbReference type="InterPro" id="IPR001245">
    <property type="entry name" value="Ser-Thr/Tyr_kinase_cat_dom"/>
</dbReference>
<evidence type="ECO:0000259" key="14">
    <source>
        <dbReference type="PROSITE" id="PS50011"/>
    </source>
</evidence>
<keyword evidence="2" id="KW-0597">Phosphoprotein</keyword>
<dbReference type="InterPro" id="IPR000719">
    <property type="entry name" value="Prot_kinase_dom"/>
</dbReference>
<evidence type="ECO:0000256" key="5">
    <source>
        <dbReference type="ARBA" id="ARBA00022729"/>
    </source>
</evidence>
<dbReference type="AlphaFoldDB" id="A0AAV5J4F9"/>
<evidence type="ECO:0000256" key="12">
    <source>
        <dbReference type="SAM" id="MobiDB-lite"/>
    </source>
</evidence>
<keyword evidence="4 13" id="KW-0812">Transmembrane</keyword>
<name>A0AAV5J4F9_9ROSI</name>
<dbReference type="PANTHER" id="PTHR48003:SF3">
    <property type="entry name" value="LEUCINE-RICH REPEAT PROTEIN KINASE FAMILY PROTEIN"/>
    <property type="match status" value="1"/>
</dbReference>
<dbReference type="EMBL" id="BPVZ01000030">
    <property type="protein sequence ID" value="GKV09489.1"/>
    <property type="molecule type" value="Genomic_DNA"/>
</dbReference>
<keyword evidence="6" id="KW-0677">Repeat</keyword>
<feature type="compositionally biased region" description="Low complexity" evidence="12">
    <location>
        <begin position="526"/>
        <end position="539"/>
    </location>
</feature>
<dbReference type="GO" id="GO:0005524">
    <property type="term" value="F:ATP binding"/>
    <property type="evidence" value="ECO:0007669"/>
    <property type="project" value="UniProtKB-KW"/>
</dbReference>
<evidence type="ECO:0000313" key="17">
    <source>
        <dbReference type="Proteomes" id="UP001054252"/>
    </source>
</evidence>
<dbReference type="SUPFAM" id="SSF56112">
    <property type="entry name" value="Protein kinase-like (PK-like)"/>
    <property type="match status" value="1"/>
</dbReference>
<keyword evidence="11" id="KW-0675">Receptor</keyword>
<dbReference type="PROSITE" id="PS50011">
    <property type="entry name" value="PROTEIN_KINASE_DOM"/>
    <property type="match status" value="1"/>
</dbReference>
<evidence type="ECO:0000313" key="16">
    <source>
        <dbReference type="EMBL" id="GKV09489.1"/>
    </source>
</evidence>
<evidence type="ECO:0000256" key="13">
    <source>
        <dbReference type="SAM" id="Phobius"/>
    </source>
</evidence>
<dbReference type="PROSITE" id="PS50878">
    <property type="entry name" value="RT_POL"/>
    <property type="match status" value="1"/>
</dbReference>
<dbReference type="GO" id="GO:0004672">
    <property type="term" value="F:protein kinase activity"/>
    <property type="evidence" value="ECO:0007669"/>
    <property type="project" value="InterPro"/>
</dbReference>
<dbReference type="Pfam" id="PF07714">
    <property type="entry name" value="PK_Tyr_Ser-Thr"/>
    <property type="match status" value="1"/>
</dbReference>
<keyword evidence="9 13" id="KW-1133">Transmembrane helix</keyword>
<keyword evidence="7" id="KW-0547">Nucleotide-binding</keyword>
<dbReference type="FunFam" id="3.30.200.20:FF:000486">
    <property type="entry name" value="Leucine-rich repeat receptor-like protein kinase"/>
    <property type="match status" value="1"/>
</dbReference>
<dbReference type="SUPFAM" id="SSF56672">
    <property type="entry name" value="DNA/RNA polymerases"/>
    <property type="match status" value="1"/>
</dbReference>
<dbReference type="InterPro" id="IPR000477">
    <property type="entry name" value="RT_dom"/>
</dbReference>
<gene>
    <name evidence="16" type="ORF">SLEP1_g20977</name>
</gene>
<evidence type="ECO:0000256" key="1">
    <source>
        <dbReference type="ARBA" id="ARBA00004167"/>
    </source>
</evidence>
<evidence type="ECO:0000256" key="3">
    <source>
        <dbReference type="ARBA" id="ARBA00022614"/>
    </source>
</evidence>
<evidence type="ECO:0000256" key="6">
    <source>
        <dbReference type="ARBA" id="ARBA00022737"/>
    </source>
</evidence>
<keyword evidence="8" id="KW-0067">ATP-binding</keyword>
<feature type="domain" description="Reverse transcriptase" evidence="15">
    <location>
        <begin position="1"/>
        <end position="164"/>
    </location>
</feature>
<evidence type="ECO:0000256" key="7">
    <source>
        <dbReference type="ARBA" id="ARBA00022741"/>
    </source>
</evidence>
<dbReference type="InterPro" id="IPR053059">
    <property type="entry name" value="Inactive_SerThr-Kinase_ABA"/>
</dbReference>
<dbReference type="Pfam" id="PF00078">
    <property type="entry name" value="RVT_1"/>
    <property type="match status" value="1"/>
</dbReference>
<proteinExistence type="predicted"/>
<dbReference type="Gene3D" id="3.30.200.20">
    <property type="entry name" value="Phosphorylase Kinase, domain 1"/>
    <property type="match status" value="1"/>
</dbReference>
<comment type="subcellular location">
    <subcellularLocation>
        <location evidence="1">Membrane</location>
        <topology evidence="1">Single-pass membrane protein</topology>
    </subcellularLocation>
</comment>
<comment type="caution">
    <text evidence="16">The sequence shown here is derived from an EMBL/GenBank/DDBJ whole genome shotgun (WGS) entry which is preliminary data.</text>
</comment>
<feature type="region of interest" description="Disordered" evidence="12">
    <location>
        <begin position="553"/>
        <end position="610"/>
    </location>
</feature>
<reference evidence="16 17" key="1">
    <citation type="journal article" date="2021" name="Commun. Biol.">
        <title>The genome of Shorea leprosula (Dipterocarpaceae) highlights the ecological relevance of drought in aseasonal tropical rainforests.</title>
        <authorList>
            <person name="Ng K.K.S."/>
            <person name="Kobayashi M.J."/>
            <person name="Fawcett J.A."/>
            <person name="Hatakeyama M."/>
            <person name="Paape T."/>
            <person name="Ng C.H."/>
            <person name="Ang C.C."/>
            <person name="Tnah L.H."/>
            <person name="Lee C.T."/>
            <person name="Nishiyama T."/>
            <person name="Sese J."/>
            <person name="O'Brien M.J."/>
            <person name="Copetti D."/>
            <person name="Mohd Noor M.I."/>
            <person name="Ong R.C."/>
            <person name="Putra M."/>
            <person name="Sireger I.Z."/>
            <person name="Indrioko S."/>
            <person name="Kosugi Y."/>
            <person name="Izuno A."/>
            <person name="Isagi Y."/>
            <person name="Lee S.L."/>
            <person name="Shimizu K.K."/>
        </authorList>
    </citation>
    <scope>NUCLEOTIDE SEQUENCE [LARGE SCALE GENOMIC DNA]</scope>
    <source>
        <strain evidence="16">214</strain>
    </source>
</reference>
<evidence type="ECO:0000256" key="10">
    <source>
        <dbReference type="ARBA" id="ARBA00023136"/>
    </source>
</evidence>
<keyword evidence="3" id="KW-0433">Leucine-rich repeat</keyword>
<evidence type="ECO:0000256" key="4">
    <source>
        <dbReference type="ARBA" id="ARBA00022692"/>
    </source>
</evidence>
<evidence type="ECO:0000256" key="9">
    <source>
        <dbReference type="ARBA" id="ARBA00022989"/>
    </source>
</evidence>
<dbReference type="InterPro" id="IPR032675">
    <property type="entry name" value="LRR_dom_sf"/>
</dbReference>
<feature type="compositionally biased region" description="Low complexity" evidence="12">
    <location>
        <begin position="585"/>
        <end position="604"/>
    </location>
</feature>
<evidence type="ECO:0000256" key="2">
    <source>
        <dbReference type="ARBA" id="ARBA00022553"/>
    </source>
</evidence>